<protein>
    <submittedName>
        <fullName evidence="2">F-box domain-containing protein</fullName>
    </submittedName>
</protein>
<name>A0A7E4ZYZ8_PANRE</name>
<dbReference type="AlphaFoldDB" id="A0A7E4ZYZ8"/>
<organism evidence="1 2">
    <name type="scientific">Panagrellus redivivus</name>
    <name type="common">Microworm</name>
    <dbReference type="NCBI Taxonomy" id="6233"/>
    <lineage>
        <taxon>Eukaryota</taxon>
        <taxon>Metazoa</taxon>
        <taxon>Ecdysozoa</taxon>
        <taxon>Nematoda</taxon>
        <taxon>Chromadorea</taxon>
        <taxon>Rhabditida</taxon>
        <taxon>Tylenchina</taxon>
        <taxon>Panagrolaimomorpha</taxon>
        <taxon>Panagrolaimoidea</taxon>
        <taxon>Panagrolaimidae</taxon>
        <taxon>Panagrellus</taxon>
    </lineage>
</organism>
<evidence type="ECO:0000313" key="2">
    <source>
        <dbReference type="WBParaSite" id="Pan_g3908.t1"/>
    </source>
</evidence>
<dbReference type="Proteomes" id="UP000492821">
    <property type="component" value="Unassembled WGS sequence"/>
</dbReference>
<evidence type="ECO:0000313" key="1">
    <source>
        <dbReference type="Proteomes" id="UP000492821"/>
    </source>
</evidence>
<reference evidence="1" key="1">
    <citation type="journal article" date="2013" name="Genetics">
        <title>The draft genome and transcriptome of Panagrellus redivivus are shaped by the harsh demands of a free-living lifestyle.</title>
        <authorList>
            <person name="Srinivasan J."/>
            <person name="Dillman A.R."/>
            <person name="Macchietto M.G."/>
            <person name="Heikkinen L."/>
            <person name="Lakso M."/>
            <person name="Fracchia K.M."/>
            <person name="Antoshechkin I."/>
            <person name="Mortazavi A."/>
            <person name="Wong G."/>
            <person name="Sternberg P.W."/>
        </authorList>
    </citation>
    <scope>NUCLEOTIDE SEQUENCE [LARGE SCALE GENOMIC DNA]</scope>
    <source>
        <strain evidence="1">MT8872</strain>
    </source>
</reference>
<sequence>MIMPYPLSNLQYGLRRRLGELTSPVERYVLQVAAGKISICPPKLQNVGVHTSSANISCFGQKLSLSTINTDNETLEPLVFDKGDSLVRCTGFLFIEDVTADQINFDNEIHRHAIIQPEQVQMRITDVSTEFFTALSTIISMNDVTKLKIKALRTYEGCVSFADILKTFPNLDVLTIQDCQPNSNWISDILKYQKQKLSSLTLACDPQNLNLSTYNLQEFLHFFTAQQPGFRLCFYVKNASTSSFLNLMQVLGTRMRPWNGIDRPGFRHIVIRWRGYTYGYYLPAYGINATKADFAEDEFYALEMQARLDKLSKKVLKRKLGS</sequence>
<dbReference type="WBParaSite" id="Pan_g3908.t1">
    <property type="protein sequence ID" value="Pan_g3908.t1"/>
    <property type="gene ID" value="Pan_g3908"/>
</dbReference>
<proteinExistence type="predicted"/>
<accession>A0A7E4ZYZ8</accession>
<reference evidence="2" key="2">
    <citation type="submission" date="2020-10" db="UniProtKB">
        <authorList>
            <consortium name="WormBaseParasite"/>
        </authorList>
    </citation>
    <scope>IDENTIFICATION</scope>
</reference>
<keyword evidence="1" id="KW-1185">Reference proteome</keyword>